<dbReference type="HOGENOM" id="CLU_112469_1_0_2"/>
<dbReference type="Proteomes" id="UP000007485">
    <property type="component" value="Chromosome"/>
</dbReference>
<keyword evidence="3" id="KW-1185">Reference proteome</keyword>
<dbReference type="GeneID" id="10289381"/>
<dbReference type="eggNOG" id="arCOG04290">
    <property type="taxonomic scope" value="Archaea"/>
</dbReference>
<dbReference type="STRING" id="985053.VMUT_1729"/>
<dbReference type="OrthoDB" id="1266at2157"/>
<dbReference type="Pfam" id="PF01927">
    <property type="entry name" value="Mut7-C"/>
    <property type="match status" value="1"/>
</dbReference>
<accession>F0QUU9</accession>
<dbReference type="RefSeq" id="WP_013605093.1">
    <property type="nucleotide sequence ID" value="NC_015151.1"/>
</dbReference>
<dbReference type="AlphaFoldDB" id="F0QUU9"/>
<dbReference type="KEGG" id="vmo:VMUT_1729"/>
<name>F0QUU9_VULM7</name>
<protein>
    <recommendedName>
        <fullName evidence="1">Mut7-C RNAse domain-containing protein</fullName>
    </recommendedName>
</protein>
<dbReference type="InterPro" id="IPR002782">
    <property type="entry name" value="Mut7-C_RNAse_dom"/>
</dbReference>
<sequence length="181" mass="20505">MEIARVNTCVSLPISDDEVFVDSMLGWLVRWLRMLGVRVIYSPNFSDNELLNVNHLLVTKDRELFRKRSRLSLLLSTPRHVEWLSVLSLVLGFPLMLNMEKSLCPICGSRLVRVSRDSVIGKVPSSVLLRNNEFWLCTGCGKVYWVGSHHARINKELEVARGVLGTLSTSCVGNNLLIIRE</sequence>
<dbReference type="PANTHER" id="PTHR39081:SF1">
    <property type="entry name" value="MUT7-C RNASE DOMAIN-CONTAINING PROTEIN"/>
    <property type="match status" value="1"/>
</dbReference>
<evidence type="ECO:0000313" key="3">
    <source>
        <dbReference type="Proteomes" id="UP000007485"/>
    </source>
</evidence>
<reference evidence="2 3" key="1">
    <citation type="journal article" date="2011" name="J. Bacteriol.">
        <title>Complete genome sequence of 'Vulcanisaeta moutnovskia' strain 768-28, a novel member of the hyperthermophilic crenarchaeal genus vulcanisaeta.</title>
        <authorList>
            <person name="Gumerov V.M."/>
            <person name="Mardanov A.V."/>
            <person name="Beletsky A.V."/>
            <person name="Prokofeva M.I."/>
            <person name="Bonch-Osmolovskaya E.A."/>
            <person name="Ravin N.V."/>
            <person name="Skryabin K.G."/>
        </authorList>
    </citation>
    <scope>NUCLEOTIDE SEQUENCE [LARGE SCALE GENOMIC DNA]</scope>
    <source>
        <strain evidence="2 3">768-28</strain>
    </source>
</reference>
<dbReference type="EMBL" id="CP002529">
    <property type="protein sequence ID" value="ADY01931.1"/>
    <property type="molecule type" value="Genomic_DNA"/>
</dbReference>
<organism evidence="2 3">
    <name type="scientific">Vulcanisaeta moutnovskia (strain 768-28)</name>
    <dbReference type="NCBI Taxonomy" id="985053"/>
    <lineage>
        <taxon>Archaea</taxon>
        <taxon>Thermoproteota</taxon>
        <taxon>Thermoprotei</taxon>
        <taxon>Thermoproteales</taxon>
        <taxon>Thermoproteaceae</taxon>
        <taxon>Vulcanisaeta</taxon>
    </lineage>
</organism>
<dbReference type="PANTHER" id="PTHR39081">
    <property type="entry name" value="MUT7-C DOMAIN-CONTAINING PROTEIN"/>
    <property type="match status" value="1"/>
</dbReference>
<evidence type="ECO:0000313" key="2">
    <source>
        <dbReference type="EMBL" id="ADY01931.1"/>
    </source>
</evidence>
<gene>
    <name evidence="2" type="ordered locus">VMUT_1729</name>
</gene>
<proteinExistence type="predicted"/>
<feature type="domain" description="Mut7-C RNAse" evidence="1">
    <location>
        <begin position="20"/>
        <end position="155"/>
    </location>
</feature>
<evidence type="ECO:0000259" key="1">
    <source>
        <dbReference type="Pfam" id="PF01927"/>
    </source>
</evidence>